<feature type="transmembrane region" description="Helical" evidence="6">
    <location>
        <begin position="229"/>
        <end position="250"/>
    </location>
</feature>
<dbReference type="Gene3D" id="1.20.1250.20">
    <property type="entry name" value="MFS general substrate transporter like domains"/>
    <property type="match status" value="1"/>
</dbReference>
<evidence type="ECO:0000259" key="7">
    <source>
        <dbReference type="PROSITE" id="PS50850"/>
    </source>
</evidence>
<keyword evidence="4 6" id="KW-1133">Transmembrane helix</keyword>
<dbReference type="PANTHER" id="PTHR23513:SF6">
    <property type="entry name" value="MAJOR FACILITATOR SUPERFAMILY ASSOCIATED DOMAIN-CONTAINING PROTEIN"/>
    <property type="match status" value="1"/>
</dbReference>
<evidence type="ECO:0000256" key="6">
    <source>
        <dbReference type="SAM" id="Phobius"/>
    </source>
</evidence>
<comment type="subcellular location">
    <subcellularLocation>
        <location evidence="1">Cell membrane</location>
        <topology evidence="1">Multi-pass membrane protein</topology>
    </subcellularLocation>
</comment>
<dbReference type="InterPro" id="IPR020846">
    <property type="entry name" value="MFS_dom"/>
</dbReference>
<dbReference type="GO" id="GO:0022857">
    <property type="term" value="F:transmembrane transporter activity"/>
    <property type="evidence" value="ECO:0007669"/>
    <property type="project" value="InterPro"/>
</dbReference>
<evidence type="ECO:0000256" key="2">
    <source>
        <dbReference type="ARBA" id="ARBA00022475"/>
    </source>
</evidence>
<feature type="transmembrane region" description="Helical" evidence="6">
    <location>
        <begin position="314"/>
        <end position="331"/>
    </location>
</feature>
<dbReference type="Proteomes" id="UP000034799">
    <property type="component" value="Unassembled WGS sequence"/>
</dbReference>
<feature type="transmembrane region" description="Helical" evidence="6">
    <location>
        <begin position="111"/>
        <end position="140"/>
    </location>
</feature>
<keyword evidence="3 6" id="KW-0812">Transmembrane</keyword>
<accession>A0A0G0MRL8</accession>
<keyword evidence="2" id="KW-1003">Cell membrane</keyword>
<feature type="transmembrane region" description="Helical" evidence="6">
    <location>
        <begin position="44"/>
        <end position="65"/>
    </location>
</feature>
<feature type="transmembrane region" description="Helical" evidence="6">
    <location>
        <begin position="365"/>
        <end position="383"/>
    </location>
</feature>
<dbReference type="PANTHER" id="PTHR23513">
    <property type="entry name" value="INTEGRAL MEMBRANE EFFLUX PROTEIN-RELATED"/>
    <property type="match status" value="1"/>
</dbReference>
<evidence type="ECO:0000256" key="3">
    <source>
        <dbReference type="ARBA" id="ARBA00022692"/>
    </source>
</evidence>
<dbReference type="PATRIC" id="fig|1619100.3.peg.874"/>
<dbReference type="AlphaFoldDB" id="A0A0G0MRL8"/>
<evidence type="ECO:0000256" key="4">
    <source>
        <dbReference type="ARBA" id="ARBA00022989"/>
    </source>
</evidence>
<dbReference type="EMBL" id="LBWK01000002">
    <property type="protein sequence ID" value="KKR05813.1"/>
    <property type="molecule type" value="Genomic_DNA"/>
</dbReference>
<dbReference type="STRING" id="1619100.UT34_C0002G0320"/>
<keyword evidence="5 6" id="KW-0472">Membrane</keyword>
<dbReference type="InterPro" id="IPR036259">
    <property type="entry name" value="MFS_trans_sf"/>
</dbReference>
<feature type="transmembrane region" description="Helical" evidence="6">
    <location>
        <begin position="403"/>
        <end position="422"/>
    </location>
</feature>
<sequence>MGKETGTKMRNFYLLIVNSLVTNIINMTVWFAITFFIYLQSKSVLATSILSGIYLVFVALTGFWFGSLVDHNKKKKVMLIATVISFIVFTLGFIIYINIDLNLFKDITNPVLWFFIIFLMVGALVGNIRGIALPTLVTLLVPEEERDKANGLLGTVFGVGFLIVSVISGFLVGHSGLYLVLLLASLLSLLSIIHLWTIDVPENKIVHIDGVPKIDIPGTLKVLRGIPGLLPLILFTTFNNFLGGVFMALMDAYGLSLVTVQVWGIIWSILSTAFIVGGIYISKKGLGKSPLRSMFMANLTIWIISSVFTIQPSIYLLMTGMFIYLAIVPFIEASEHTIMQKVVPLERQGRVFGFAQSVEQAASPLTAFLIGPLTQFMFIPFMTTGLGAKTIGSWFGTGSDRGIALVFTVTGIIGLCVTIIAMKSRFYKQLENAYQNKNIQ</sequence>
<dbReference type="GO" id="GO:0005886">
    <property type="term" value="C:plasma membrane"/>
    <property type="evidence" value="ECO:0007669"/>
    <property type="project" value="UniProtKB-SubCell"/>
</dbReference>
<gene>
    <name evidence="8" type="ORF">UT34_C0002G0320</name>
</gene>
<name>A0A0G0MRL8_9BACT</name>
<proteinExistence type="predicted"/>
<evidence type="ECO:0000313" key="9">
    <source>
        <dbReference type="Proteomes" id="UP000034799"/>
    </source>
</evidence>
<evidence type="ECO:0000313" key="8">
    <source>
        <dbReference type="EMBL" id="KKR05813.1"/>
    </source>
</evidence>
<reference evidence="8 9" key="1">
    <citation type="journal article" date="2015" name="Nature">
        <title>rRNA introns, odd ribosomes, and small enigmatic genomes across a large radiation of phyla.</title>
        <authorList>
            <person name="Brown C.T."/>
            <person name="Hug L.A."/>
            <person name="Thomas B.C."/>
            <person name="Sharon I."/>
            <person name="Castelle C.J."/>
            <person name="Singh A."/>
            <person name="Wilkins M.J."/>
            <person name="Williams K.H."/>
            <person name="Banfield J.F."/>
        </authorList>
    </citation>
    <scope>NUCLEOTIDE SEQUENCE [LARGE SCALE GENOMIC DNA]</scope>
</reference>
<feature type="transmembrane region" description="Helical" evidence="6">
    <location>
        <begin position="262"/>
        <end position="281"/>
    </location>
</feature>
<feature type="transmembrane region" description="Helical" evidence="6">
    <location>
        <begin position="77"/>
        <end position="99"/>
    </location>
</feature>
<evidence type="ECO:0000256" key="1">
    <source>
        <dbReference type="ARBA" id="ARBA00004651"/>
    </source>
</evidence>
<evidence type="ECO:0000256" key="5">
    <source>
        <dbReference type="ARBA" id="ARBA00023136"/>
    </source>
</evidence>
<feature type="transmembrane region" description="Helical" evidence="6">
    <location>
        <begin position="293"/>
        <end position="308"/>
    </location>
</feature>
<dbReference type="Pfam" id="PF07690">
    <property type="entry name" value="MFS_1"/>
    <property type="match status" value="1"/>
</dbReference>
<dbReference type="PROSITE" id="PS50850">
    <property type="entry name" value="MFS"/>
    <property type="match status" value="1"/>
</dbReference>
<dbReference type="InterPro" id="IPR011701">
    <property type="entry name" value="MFS"/>
</dbReference>
<dbReference type="SUPFAM" id="SSF103473">
    <property type="entry name" value="MFS general substrate transporter"/>
    <property type="match status" value="1"/>
</dbReference>
<feature type="transmembrane region" description="Helical" evidence="6">
    <location>
        <begin position="12"/>
        <end position="38"/>
    </location>
</feature>
<feature type="domain" description="Major facilitator superfamily (MFS) profile" evidence="7">
    <location>
        <begin position="11"/>
        <end position="426"/>
    </location>
</feature>
<comment type="caution">
    <text evidence="8">The sequence shown here is derived from an EMBL/GenBank/DDBJ whole genome shotgun (WGS) entry which is preliminary data.</text>
</comment>
<feature type="transmembrane region" description="Helical" evidence="6">
    <location>
        <begin position="177"/>
        <end position="198"/>
    </location>
</feature>
<organism evidence="8 9">
    <name type="scientific">candidate division WS6 bacterium GW2011_GWF2_39_15</name>
    <dbReference type="NCBI Taxonomy" id="1619100"/>
    <lineage>
        <taxon>Bacteria</taxon>
        <taxon>Candidatus Dojkabacteria</taxon>
    </lineage>
</organism>
<feature type="transmembrane region" description="Helical" evidence="6">
    <location>
        <begin position="152"/>
        <end position="171"/>
    </location>
</feature>
<protein>
    <submittedName>
        <fullName evidence="8">Multidrug resistance protein</fullName>
    </submittedName>
</protein>
<dbReference type="CDD" id="cd06173">
    <property type="entry name" value="MFS_MefA_like"/>
    <property type="match status" value="1"/>
</dbReference>